<feature type="transmembrane region" description="Helical" evidence="2">
    <location>
        <begin position="12"/>
        <end position="35"/>
    </location>
</feature>
<sequence>MKSAIYFRLLEWHWFKFILMIHLRYILLITFPISISLAQENSIMGRVTDKNGSVLPNVNIVSKPSNSGAQTNHLGEFSFIPANGDSLFIFKHIGFETDSIRIQKFANFTIVVLTQKVLEFDRLDVTGQRRRQFDEFETKNNVISINTEELSVRGFTDLGDALFSEQSVVMSENMNGEKFVSVRASSPEEMVFLYDGIRINIMGDPMLDLSVFSSSGLSGMELVKGSHETAMASSGTINFIPKLTYGPSATFTQQFGTYNYGGYDGFGSVGNSSISVNGGTGQSQLSQIYIDAKKPEIITDLNRQFIHFGMKKGKKFEFRGMAFQNQKQFQNDRSDNSLSLNLQNMIGKIIYEGPMGQSITLHSLYQKNTGVESTTPAKIDKEGESFGYGFSYQKPIRNATIKLLGETSALTSNWERDSMTFLIDRYNSIITGSFELIQPDLDRDFQLKDVKIVLNRQIISDATGTGSA</sequence>
<dbReference type="InterPro" id="IPR039426">
    <property type="entry name" value="TonB-dep_rcpt-like"/>
</dbReference>
<keyword evidence="2" id="KW-0472">Membrane</keyword>
<protein>
    <recommendedName>
        <fullName evidence="3">TonB-dependent receptor plug domain-containing protein</fullName>
    </recommendedName>
</protein>
<dbReference type="InterPro" id="IPR012910">
    <property type="entry name" value="Plug_dom"/>
</dbReference>
<feature type="domain" description="TonB-dependent receptor plug" evidence="3">
    <location>
        <begin position="136"/>
        <end position="233"/>
    </location>
</feature>
<feature type="non-terminal residue" evidence="4">
    <location>
        <position position="468"/>
    </location>
</feature>
<keyword evidence="2" id="KW-0812">Transmembrane</keyword>
<proteinExistence type="predicted"/>
<dbReference type="GO" id="GO:0044718">
    <property type="term" value="P:siderophore transmembrane transport"/>
    <property type="evidence" value="ECO:0007669"/>
    <property type="project" value="TreeGrafter"/>
</dbReference>
<evidence type="ECO:0000256" key="1">
    <source>
        <dbReference type="ARBA" id="ARBA00022729"/>
    </source>
</evidence>
<evidence type="ECO:0000256" key="2">
    <source>
        <dbReference type="SAM" id="Phobius"/>
    </source>
</evidence>
<dbReference type="SUPFAM" id="SSF56935">
    <property type="entry name" value="Porins"/>
    <property type="match status" value="1"/>
</dbReference>
<keyword evidence="1" id="KW-0732">Signal</keyword>
<dbReference type="SUPFAM" id="SSF49464">
    <property type="entry name" value="Carboxypeptidase regulatory domain-like"/>
    <property type="match status" value="1"/>
</dbReference>
<dbReference type="AlphaFoldDB" id="A0A382G3I6"/>
<dbReference type="InterPro" id="IPR008969">
    <property type="entry name" value="CarboxyPept-like_regulatory"/>
</dbReference>
<dbReference type="Pfam" id="PF13715">
    <property type="entry name" value="CarbopepD_reg_2"/>
    <property type="match status" value="1"/>
</dbReference>
<reference evidence="4" key="1">
    <citation type="submission" date="2018-05" db="EMBL/GenBank/DDBJ databases">
        <authorList>
            <person name="Lanie J.A."/>
            <person name="Ng W.-L."/>
            <person name="Kazmierczak K.M."/>
            <person name="Andrzejewski T.M."/>
            <person name="Davidsen T.M."/>
            <person name="Wayne K.J."/>
            <person name="Tettelin H."/>
            <person name="Glass J.I."/>
            <person name="Rusch D."/>
            <person name="Podicherti R."/>
            <person name="Tsui H.-C.T."/>
            <person name="Winkler M.E."/>
        </authorList>
    </citation>
    <scope>NUCLEOTIDE SEQUENCE</scope>
</reference>
<name>A0A382G3I6_9ZZZZ</name>
<dbReference type="InterPro" id="IPR037066">
    <property type="entry name" value="Plug_dom_sf"/>
</dbReference>
<dbReference type="Pfam" id="PF07715">
    <property type="entry name" value="Plug"/>
    <property type="match status" value="1"/>
</dbReference>
<dbReference type="EMBL" id="UINC01053382">
    <property type="protein sequence ID" value="SVB69828.1"/>
    <property type="molecule type" value="Genomic_DNA"/>
</dbReference>
<keyword evidence="2" id="KW-1133">Transmembrane helix</keyword>
<gene>
    <name evidence="4" type="ORF">METZ01_LOCUS222682</name>
</gene>
<dbReference type="GO" id="GO:0009279">
    <property type="term" value="C:cell outer membrane"/>
    <property type="evidence" value="ECO:0007669"/>
    <property type="project" value="TreeGrafter"/>
</dbReference>
<accession>A0A382G3I6</accession>
<evidence type="ECO:0000313" key="4">
    <source>
        <dbReference type="EMBL" id="SVB69828.1"/>
    </source>
</evidence>
<dbReference type="PANTHER" id="PTHR30069:SF29">
    <property type="entry name" value="HEMOGLOBIN AND HEMOGLOBIN-HAPTOGLOBIN-BINDING PROTEIN 1-RELATED"/>
    <property type="match status" value="1"/>
</dbReference>
<dbReference type="PANTHER" id="PTHR30069">
    <property type="entry name" value="TONB-DEPENDENT OUTER MEMBRANE RECEPTOR"/>
    <property type="match status" value="1"/>
</dbReference>
<dbReference type="GO" id="GO:0015344">
    <property type="term" value="F:siderophore uptake transmembrane transporter activity"/>
    <property type="evidence" value="ECO:0007669"/>
    <property type="project" value="TreeGrafter"/>
</dbReference>
<dbReference type="Gene3D" id="2.170.130.10">
    <property type="entry name" value="TonB-dependent receptor, plug domain"/>
    <property type="match status" value="1"/>
</dbReference>
<organism evidence="4">
    <name type="scientific">marine metagenome</name>
    <dbReference type="NCBI Taxonomy" id="408172"/>
    <lineage>
        <taxon>unclassified sequences</taxon>
        <taxon>metagenomes</taxon>
        <taxon>ecological metagenomes</taxon>
    </lineage>
</organism>
<evidence type="ECO:0000259" key="3">
    <source>
        <dbReference type="Pfam" id="PF07715"/>
    </source>
</evidence>